<name>A0ABP8JPQ5_9MICO</name>
<dbReference type="SUPFAM" id="SSF47781">
    <property type="entry name" value="RuvA domain 2-like"/>
    <property type="match status" value="1"/>
</dbReference>
<feature type="region of interest" description="Disordered" evidence="1">
    <location>
        <begin position="1"/>
        <end position="37"/>
    </location>
</feature>
<feature type="transmembrane region" description="Helical" evidence="2">
    <location>
        <begin position="43"/>
        <end position="63"/>
    </location>
</feature>
<dbReference type="EMBL" id="BAABGL010000018">
    <property type="protein sequence ID" value="GAA4393785.1"/>
    <property type="molecule type" value="Genomic_DNA"/>
</dbReference>
<keyword evidence="2" id="KW-0812">Transmembrane</keyword>
<proteinExistence type="predicted"/>
<dbReference type="Gene3D" id="1.10.150.320">
    <property type="entry name" value="Photosystem II 12 kDa extrinsic protein"/>
    <property type="match status" value="1"/>
</dbReference>
<dbReference type="PANTHER" id="PTHR21180">
    <property type="entry name" value="ENDONUCLEASE/EXONUCLEASE/PHOSPHATASE FAMILY DOMAIN-CONTAINING PROTEIN 1"/>
    <property type="match status" value="1"/>
</dbReference>
<keyword evidence="2" id="KW-1133">Transmembrane helix</keyword>
<dbReference type="InterPro" id="IPR004509">
    <property type="entry name" value="Competence_ComEA_HhH"/>
</dbReference>
<comment type="caution">
    <text evidence="4">The sequence shown here is derived from an EMBL/GenBank/DDBJ whole genome shotgun (WGS) entry which is preliminary data.</text>
</comment>
<protein>
    <recommendedName>
        <fullName evidence="3">Helix-hairpin-helix DNA-binding motif class 1 domain-containing protein</fullName>
    </recommendedName>
</protein>
<dbReference type="PANTHER" id="PTHR21180:SF32">
    <property type="entry name" value="ENDONUCLEASE_EXONUCLEASE_PHOSPHATASE FAMILY DOMAIN-CONTAINING PROTEIN 1"/>
    <property type="match status" value="1"/>
</dbReference>
<dbReference type="SMART" id="SM00278">
    <property type="entry name" value="HhH1"/>
    <property type="match status" value="2"/>
</dbReference>
<keyword evidence="2" id="KW-0472">Membrane</keyword>
<dbReference type="InterPro" id="IPR010994">
    <property type="entry name" value="RuvA_2-like"/>
</dbReference>
<organism evidence="4 5">
    <name type="scientific">Brevibacterium pityocampae</name>
    <dbReference type="NCBI Taxonomy" id="506594"/>
    <lineage>
        <taxon>Bacteria</taxon>
        <taxon>Bacillati</taxon>
        <taxon>Actinomycetota</taxon>
        <taxon>Actinomycetes</taxon>
        <taxon>Micrococcales</taxon>
        <taxon>Brevibacteriaceae</taxon>
        <taxon>Brevibacterium</taxon>
    </lineage>
</organism>
<evidence type="ECO:0000259" key="3">
    <source>
        <dbReference type="SMART" id="SM00278"/>
    </source>
</evidence>
<sequence>MAPSPDDRFALLVGRSSTHGWLPEDEEPEEDPAPRSRPVPAKLAVLAVLGVVLAGIVAFVVLAPTEEPAELPVGEPVAASSTAESGPAAATSAPVEITVHVVGAVARPAVVQLPHGSRVADALTAVGGPTDDADTSAINLARVLTDGEQIIVPAHGEDAPGAAPAAPAAPPAVPPAPGAPPAGPGPGPPGQPLVNINTADAAGLDTLPGVGPATAEAIITHRTENGPFAAVDDLIDVPGIGDATLARLRDLVTV</sequence>
<accession>A0ABP8JPQ5</accession>
<feature type="region of interest" description="Disordered" evidence="1">
    <location>
        <begin position="157"/>
        <end position="196"/>
    </location>
</feature>
<dbReference type="RefSeq" id="WP_247618766.1">
    <property type="nucleotide sequence ID" value="NZ_BAABGL010000018.1"/>
</dbReference>
<dbReference type="Pfam" id="PF10531">
    <property type="entry name" value="SLBB"/>
    <property type="match status" value="1"/>
</dbReference>
<dbReference type="InterPro" id="IPR019554">
    <property type="entry name" value="Soluble_ligand-bd"/>
</dbReference>
<feature type="domain" description="Helix-hairpin-helix DNA-binding motif class 1" evidence="3">
    <location>
        <begin position="202"/>
        <end position="221"/>
    </location>
</feature>
<dbReference type="Proteomes" id="UP001500642">
    <property type="component" value="Unassembled WGS sequence"/>
</dbReference>
<feature type="domain" description="Helix-hairpin-helix DNA-binding motif class 1" evidence="3">
    <location>
        <begin position="232"/>
        <end position="251"/>
    </location>
</feature>
<dbReference type="NCBIfam" id="TIGR00426">
    <property type="entry name" value="competence protein ComEA helix-hairpin-helix repeat region"/>
    <property type="match status" value="1"/>
</dbReference>
<evidence type="ECO:0000313" key="4">
    <source>
        <dbReference type="EMBL" id="GAA4393785.1"/>
    </source>
</evidence>
<evidence type="ECO:0000256" key="1">
    <source>
        <dbReference type="SAM" id="MobiDB-lite"/>
    </source>
</evidence>
<dbReference type="Pfam" id="PF12836">
    <property type="entry name" value="HHH_3"/>
    <property type="match status" value="1"/>
</dbReference>
<feature type="compositionally biased region" description="Pro residues" evidence="1">
    <location>
        <begin position="167"/>
        <end position="191"/>
    </location>
</feature>
<dbReference type="InterPro" id="IPR051675">
    <property type="entry name" value="Endo/Exo/Phosphatase_dom_1"/>
</dbReference>
<evidence type="ECO:0000313" key="5">
    <source>
        <dbReference type="Proteomes" id="UP001500642"/>
    </source>
</evidence>
<gene>
    <name evidence="4" type="ORF">GCM10023167_23140</name>
</gene>
<reference evidence="5" key="1">
    <citation type="journal article" date="2019" name="Int. J. Syst. Evol. Microbiol.">
        <title>The Global Catalogue of Microorganisms (GCM) 10K type strain sequencing project: providing services to taxonomists for standard genome sequencing and annotation.</title>
        <authorList>
            <consortium name="The Broad Institute Genomics Platform"/>
            <consortium name="The Broad Institute Genome Sequencing Center for Infectious Disease"/>
            <person name="Wu L."/>
            <person name="Ma J."/>
        </authorList>
    </citation>
    <scope>NUCLEOTIDE SEQUENCE [LARGE SCALE GENOMIC DNA]</scope>
    <source>
        <strain evidence="5">JCM 17808</strain>
    </source>
</reference>
<evidence type="ECO:0000256" key="2">
    <source>
        <dbReference type="SAM" id="Phobius"/>
    </source>
</evidence>
<dbReference type="Gene3D" id="3.10.560.10">
    <property type="entry name" value="Outer membrane lipoprotein wza domain like"/>
    <property type="match status" value="1"/>
</dbReference>
<dbReference type="InterPro" id="IPR003583">
    <property type="entry name" value="Hlx-hairpin-Hlx_DNA-bd_motif"/>
</dbReference>
<keyword evidence="5" id="KW-1185">Reference proteome</keyword>